<dbReference type="EMBL" id="FOGW01000007">
    <property type="protein sequence ID" value="SER65628.1"/>
    <property type="molecule type" value="Genomic_DNA"/>
</dbReference>
<name>A0A1H9QYU3_9FIRM</name>
<keyword evidence="2" id="KW-1185">Reference proteome</keyword>
<evidence type="ECO:0000313" key="1">
    <source>
        <dbReference type="EMBL" id="SER65628.1"/>
    </source>
</evidence>
<protein>
    <submittedName>
        <fullName evidence="1">Uncharacterized protein</fullName>
    </submittedName>
</protein>
<dbReference type="RefSeq" id="WP_177176420.1">
    <property type="nucleotide sequence ID" value="NZ_FOGW01000007.1"/>
</dbReference>
<dbReference type="AlphaFoldDB" id="A0A1H9QYU3"/>
<dbReference type="Pfam" id="PF19605">
    <property type="entry name" value="DUF6110"/>
    <property type="match status" value="1"/>
</dbReference>
<evidence type="ECO:0000313" key="2">
    <source>
        <dbReference type="Proteomes" id="UP000182471"/>
    </source>
</evidence>
<sequence>MNKWSKLGVFAGGVLFGTAGIGILKSKDAKKAYTNCTAAVLRCKDTVLKTTDNIRENCEDIYADAIDINEKRYAAEDAKKLEEARALVAEADEIKEK</sequence>
<gene>
    <name evidence="1" type="ORF">SAMN02910429_00694</name>
</gene>
<dbReference type="InterPro" id="IPR046092">
    <property type="entry name" value="DUF6110"/>
</dbReference>
<dbReference type="Proteomes" id="UP000182471">
    <property type="component" value="Unassembled WGS sequence"/>
</dbReference>
<organism evidence="1 2">
    <name type="scientific">Lachnobacterium bovis</name>
    <dbReference type="NCBI Taxonomy" id="140626"/>
    <lineage>
        <taxon>Bacteria</taxon>
        <taxon>Bacillati</taxon>
        <taxon>Bacillota</taxon>
        <taxon>Clostridia</taxon>
        <taxon>Lachnospirales</taxon>
        <taxon>Lachnospiraceae</taxon>
        <taxon>Lachnobacterium</taxon>
    </lineage>
</organism>
<accession>A0A1H9QYU3</accession>
<proteinExistence type="predicted"/>
<reference evidence="2" key="1">
    <citation type="submission" date="2016-10" db="EMBL/GenBank/DDBJ databases">
        <authorList>
            <person name="Varghese N."/>
            <person name="Submissions S."/>
        </authorList>
    </citation>
    <scope>NUCLEOTIDE SEQUENCE [LARGE SCALE GENOMIC DNA]</scope>
    <source>
        <strain evidence="2">S1b</strain>
    </source>
</reference>